<proteinExistence type="predicted"/>
<accession>A0A0B7BQR0</accession>
<gene>
    <name evidence="1" type="primary">ORF200946</name>
</gene>
<protein>
    <submittedName>
        <fullName evidence="1">Uncharacterized protein</fullName>
    </submittedName>
</protein>
<dbReference type="EMBL" id="HACG01047595">
    <property type="protein sequence ID" value="CEK94460.1"/>
    <property type="molecule type" value="Transcribed_RNA"/>
</dbReference>
<dbReference type="AlphaFoldDB" id="A0A0B7BQR0"/>
<feature type="non-terminal residue" evidence="1">
    <location>
        <position position="1"/>
    </location>
</feature>
<reference evidence="1" key="1">
    <citation type="submission" date="2014-12" db="EMBL/GenBank/DDBJ databases">
        <title>Insight into the proteome of Arion vulgaris.</title>
        <authorList>
            <person name="Aradska J."/>
            <person name="Bulat T."/>
            <person name="Smidak R."/>
            <person name="Sarate P."/>
            <person name="Gangsoo J."/>
            <person name="Sialana F."/>
            <person name="Bilban M."/>
            <person name="Lubec G."/>
        </authorList>
    </citation>
    <scope>NUCLEOTIDE SEQUENCE</scope>
    <source>
        <tissue evidence="1">Skin</tissue>
    </source>
</reference>
<name>A0A0B7BQR0_9EUPU</name>
<sequence>EPWQHTGECVSKIKQFTSYKNVDICGGEKYRTAVQCPVEGDFVVVMQMI</sequence>
<evidence type="ECO:0000313" key="1">
    <source>
        <dbReference type="EMBL" id="CEK94460.1"/>
    </source>
</evidence>
<organism evidence="1">
    <name type="scientific">Arion vulgaris</name>
    <dbReference type="NCBI Taxonomy" id="1028688"/>
    <lineage>
        <taxon>Eukaryota</taxon>
        <taxon>Metazoa</taxon>
        <taxon>Spiralia</taxon>
        <taxon>Lophotrochozoa</taxon>
        <taxon>Mollusca</taxon>
        <taxon>Gastropoda</taxon>
        <taxon>Heterobranchia</taxon>
        <taxon>Euthyneura</taxon>
        <taxon>Panpulmonata</taxon>
        <taxon>Eupulmonata</taxon>
        <taxon>Stylommatophora</taxon>
        <taxon>Helicina</taxon>
        <taxon>Arionoidea</taxon>
        <taxon>Arionidae</taxon>
        <taxon>Arion</taxon>
    </lineage>
</organism>